<accession>A0ABD0LCR3</accession>
<keyword evidence="4" id="KW-1185">Reference proteome</keyword>
<proteinExistence type="predicted"/>
<dbReference type="EMBL" id="JACVVK020000061">
    <property type="protein sequence ID" value="KAK7497098.1"/>
    <property type="molecule type" value="Genomic_DNA"/>
</dbReference>
<evidence type="ECO:0000256" key="1">
    <source>
        <dbReference type="SAM" id="MobiDB-lite"/>
    </source>
</evidence>
<keyword evidence="2" id="KW-0732">Signal</keyword>
<evidence type="ECO:0000313" key="3">
    <source>
        <dbReference type="EMBL" id="KAK7497098.1"/>
    </source>
</evidence>
<evidence type="ECO:0000313" key="4">
    <source>
        <dbReference type="Proteomes" id="UP001519460"/>
    </source>
</evidence>
<dbReference type="Proteomes" id="UP001519460">
    <property type="component" value="Unassembled WGS sequence"/>
</dbReference>
<feature type="signal peptide" evidence="2">
    <location>
        <begin position="1"/>
        <end position="29"/>
    </location>
</feature>
<gene>
    <name evidence="3" type="ORF">BaRGS_00011628</name>
</gene>
<sequence>MAVSFTQLLSAALVCLACLSVMPGHQSQARSVDSSSAHSQTSSQLGHILRRRSSELQAPPQIYAPRFGNMMHAAPVKRDDGVYWIWMPASGYMSVPRDEVVAQSRDTDGMGNLLRYGRK</sequence>
<feature type="region of interest" description="Disordered" evidence="1">
    <location>
        <begin position="30"/>
        <end position="57"/>
    </location>
</feature>
<name>A0ABD0LCR3_9CAEN</name>
<comment type="caution">
    <text evidence="3">The sequence shown here is derived from an EMBL/GenBank/DDBJ whole genome shotgun (WGS) entry which is preliminary data.</text>
</comment>
<organism evidence="3 4">
    <name type="scientific">Batillaria attramentaria</name>
    <dbReference type="NCBI Taxonomy" id="370345"/>
    <lineage>
        <taxon>Eukaryota</taxon>
        <taxon>Metazoa</taxon>
        <taxon>Spiralia</taxon>
        <taxon>Lophotrochozoa</taxon>
        <taxon>Mollusca</taxon>
        <taxon>Gastropoda</taxon>
        <taxon>Caenogastropoda</taxon>
        <taxon>Sorbeoconcha</taxon>
        <taxon>Cerithioidea</taxon>
        <taxon>Batillariidae</taxon>
        <taxon>Batillaria</taxon>
    </lineage>
</organism>
<protein>
    <submittedName>
        <fullName evidence="3">Uncharacterized protein</fullName>
    </submittedName>
</protein>
<dbReference type="AlphaFoldDB" id="A0ABD0LCR3"/>
<evidence type="ECO:0000256" key="2">
    <source>
        <dbReference type="SAM" id="SignalP"/>
    </source>
</evidence>
<feature type="compositionally biased region" description="Low complexity" evidence="1">
    <location>
        <begin position="31"/>
        <end position="43"/>
    </location>
</feature>
<feature type="chain" id="PRO_5044767198" evidence="2">
    <location>
        <begin position="30"/>
        <end position="119"/>
    </location>
</feature>
<reference evidence="3 4" key="1">
    <citation type="journal article" date="2023" name="Sci. Data">
        <title>Genome assembly of the Korean intertidal mud-creeper Batillaria attramentaria.</title>
        <authorList>
            <person name="Patra A.K."/>
            <person name="Ho P.T."/>
            <person name="Jun S."/>
            <person name="Lee S.J."/>
            <person name="Kim Y."/>
            <person name="Won Y.J."/>
        </authorList>
    </citation>
    <scope>NUCLEOTIDE SEQUENCE [LARGE SCALE GENOMIC DNA]</scope>
    <source>
        <strain evidence="3">Wonlab-2016</strain>
    </source>
</reference>